<dbReference type="AlphaFoldDB" id="A0A2Z4LW66"/>
<dbReference type="EMBL" id="CP030104">
    <property type="protein sequence ID" value="AWX46066.1"/>
    <property type="molecule type" value="Genomic_DNA"/>
</dbReference>
<dbReference type="OrthoDB" id="1450879at2"/>
<protein>
    <submittedName>
        <fullName evidence="1">Uncharacterized protein</fullName>
    </submittedName>
</protein>
<gene>
    <name evidence="1" type="ORF">HME9304_03098</name>
</gene>
<proteinExistence type="predicted"/>
<dbReference type="RefSeq" id="WP_112379393.1">
    <property type="nucleotide sequence ID" value="NZ_CP030104.1"/>
</dbReference>
<evidence type="ECO:0000313" key="2">
    <source>
        <dbReference type="Proteomes" id="UP000248536"/>
    </source>
</evidence>
<organism evidence="1 2">
    <name type="scientific">Flagellimonas maritima</name>
    <dbReference type="NCBI Taxonomy" id="1383885"/>
    <lineage>
        <taxon>Bacteria</taxon>
        <taxon>Pseudomonadati</taxon>
        <taxon>Bacteroidota</taxon>
        <taxon>Flavobacteriia</taxon>
        <taxon>Flavobacteriales</taxon>
        <taxon>Flavobacteriaceae</taxon>
        <taxon>Flagellimonas</taxon>
    </lineage>
</organism>
<accession>A0A2Z4LW66</accession>
<keyword evidence="2" id="KW-1185">Reference proteome</keyword>
<evidence type="ECO:0000313" key="1">
    <source>
        <dbReference type="EMBL" id="AWX46066.1"/>
    </source>
</evidence>
<reference evidence="1 2" key="1">
    <citation type="submission" date="2018-06" db="EMBL/GenBank/DDBJ databases">
        <title>Spongiibacterium sp. HME9304 Genome sequencing and assembly.</title>
        <authorList>
            <person name="Kang H."/>
            <person name="Kim H."/>
            <person name="Joh K."/>
        </authorList>
    </citation>
    <scope>NUCLEOTIDE SEQUENCE [LARGE SCALE GENOMIC DNA]</scope>
    <source>
        <strain evidence="1 2">HME9304</strain>
    </source>
</reference>
<dbReference type="Proteomes" id="UP000248536">
    <property type="component" value="Chromosome"/>
</dbReference>
<dbReference type="KEGG" id="spon:HME9304_03098"/>
<name>A0A2Z4LW66_9FLAO</name>
<sequence length="125" mass="14383">MEDIFLPAHCHSIFHQLLEYASDTDSKLILLDEILEIGDKKEIPLLEELENCTELLLSNKAFEIKEKLIAKLGLANSEDEDLMPMSLCFLYDEFNIKPPKVDDDLDLDFELSVAVFDTELSDYQK</sequence>